<feature type="region of interest" description="Disordered" evidence="1">
    <location>
        <begin position="191"/>
        <end position="214"/>
    </location>
</feature>
<dbReference type="EMBL" id="LVKB01000024">
    <property type="protein sequence ID" value="ORD97406.1"/>
    <property type="molecule type" value="Genomic_DNA"/>
</dbReference>
<reference evidence="2 3" key="1">
    <citation type="journal article" date="2017" name="Environ. Microbiol.">
        <title>Decay of the glycolytic pathway and adaptation to intranuclear parasitism within Enterocytozoonidae microsporidia.</title>
        <authorList>
            <person name="Wiredu Boakye D."/>
            <person name="Jaroenlak P."/>
            <person name="Prachumwat A."/>
            <person name="Williams T.A."/>
            <person name="Bateman K.S."/>
            <person name="Itsathitphaisarn O."/>
            <person name="Sritunyalucksana K."/>
            <person name="Paszkiewicz K.H."/>
            <person name="Moore K.A."/>
            <person name="Stentiford G.D."/>
            <person name="Williams B.A."/>
        </authorList>
    </citation>
    <scope>NUCLEOTIDE SEQUENCE [LARGE SCALE GENOMIC DNA]</scope>
    <source>
        <strain evidence="2 3">GB1</strain>
    </source>
</reference>
<feature type="region of interest" description="Disordered" evidence="1">
    <location>
        <begin position="83"/>
        <end position="105"/>
    </location>
</feature>
<name>A0A1X0QCA7_9MICR</name>
<evidence type="ECO:0000313" key="2">
    <source>
        <dbReference type="EMBL" id="ORD97406.1"/>
    </source>
</evidence>
<sequence length="351" mass="42034">MDFRICFVLEREIKIILKSFIMNWLSIILIKRYVKGFNNCQCENKPLNYIKNYKIEDQCFKKCNTFLKLKIKNVKPPSYSENIKENELTENEKENELTENDLNQNNCNTPYNNYDQNNCNTPYNNFNNNYNTPFNNNIPYNFNNNYIPYNFNNNNIPYNNCYGFYNEFQNINCINLLKSNLLDEILNESSISDDSENNNSNKVNEDSEFDYKSGDKTDNNLIEKMVLKESINIEDSFTLPDPIQLINNTERAKSVYLTSRDFFEEQYQTVKIYLKRSVTMTNELEKSIKNMKDSIEKTKNYIENDHTHHMKNFYKKKIQKLKKEIILKQRKLKEIRKWQKAIKNGINTHFI</sequence>
<dbReference type="AlphaFoldDB" id="A0A1X0QCA7"/>
<organism evidence="2 3">
    <name type="scientific">Hepatospora eriocheir</name>
    <dbReference type="NCBI Taxonomy" id="1081669"/>
    <lineage>
        <taxon>Eukaryota</taxon>
        <taxon>Fungi</taxon>
        <taxon>Fungi incertae sedis</taxon>
        <taxon>Microsporidia</taxon>
        <taxon>Hepatosporidae</taxon>
        <taxon>Hepatospora</taxon>
    </lineage>
</organism>
<feature type="compositionally biased region" description="Basic and acidic residues" evidence="1">
    <location>
        <begin position="203"/>
        <end position="214"/>
    </location>
</feature>
<accession>A0A1X0QCA7</accession>
<keyword evidence="3" id="KW-1185">Reference proteome</keyword>
<dbReference type="VEuPathDB" id="MicrosporidiaDB:A0H76_1408"/>
<protein>
    <submittedName>
        <fullName evidence="2">Uncharacterized protein</fullName>
    </submittedName>
</protein>
<evidence type="ECO:0000313" key="3">
    <source>
        <dbReference type="Proteomes" id="UP000192356"/>
    </source>
</evidence>
<dbReference type="VEuPathDB" id="MicrosporidiaDB:HERIO_732"/>
<dbReference type="Proteomes" id="UP000192356">
    <property type="component" value="Unassembled WGS sequence"/>
</dbReference>
<proteinExistence type="predicted"/>
<evidence type="ECO:0000256" key="1">
    <source>
        <dbReference type="SAM" id="MobiDB-lite"/>
    </source>
</evidence>
<comment type="caution">
    <text evidence="2">The sequence shown here is derived from an EMBL/GenBank/DDBJ whole genome shotgun (WGS) entry which is preliminary data.</text>
</comment>
<feature type="compositionally biased region" description="Basic and acidic residues" evidence="1">
    <location>
        <begin position="83"/>
        <end position="96"/>
    </location>
</feature>
<gene>
    <name evidence="2" type="ORF">HERIO_732</name>
</gene>